<dbReference type="RefSeq" id="XP_629207.1">
    <property type="nucleotide sequence ID" value="XM_629205.1"/>
</dbReference>
<organism evidence="1 2">
    <name type="scientific">Dictyostelium discoideum</name>
    <name type="common">Social amoeba</name>
    <dbReference type="NCBI Taxonomy" id="44689"/>
    <lineage>
        <taxon>Eukaryota</taxon>
        <taxon>Amoebozoa</taxon>
        <taxon>Evosea</taxon>
        <taxon>Eumycetozoa</taxon>
        <taxon>Dictyostelia</taxon>
        <taxon>Dictyosteliales</taxon>
        <taxon>Dictyosteliaceae</taxon>
        <taxon>Dictyostelium</taxon>
    </lineage>
</organism>
<dbReference type="FunCoup" id="Q54BY4">
    <property type="interactions" value="4"/>
</dbReference>
<dbReference type="OMA" id="EDNCKEN"/>
<dbReference type="HOGENOM" id="CLU_042359_0_0_1"/>
<dbReference type="VEuPathDB" id="AmoebaDB:DDB_G0293334"/>
<reference evidence="1 2" key="1">
    <citation type="journal article" date="2005" name="Nature">
        <title>The genome of the social amoeba Dictyostelium discoideum.</title>
        <authorList>
            <consortium name="The Dictyostelium discoideum Sequencing Consortium"/>
            <person name="Eichinger L."/>
            <person name="Pachebat J.A."/>
            <person name="Glockner G."/>
            <person name="Rajandream M.A."/>
            <person name="Sucgang R."/>
            <person name="Berriman M."/>
            <person name="Song J."/>
            <person name="Olsen R."/>
            <person name="Szafranski K."/>
            <person name="Xu Q."/>
            <person name="Tunggal B."/>
            <person name="Kummerfeld S."/>
            <person name="Madera M."/>
            <person name="Konfortov B.A."/>
            <person name="Rivero F."/>
            <person name="Bankier A.T."/>
            <person name="Lehmann R."/>
            <person name="Hamlin N."/>
            <person name="Davies R."/>
            <person name="Gaudet P."/>
            <person name="Fey P."/>
            <person name="Pilcher K."/>
            <person name="Chen G."/>
            <person name="Saunders D."/>
            <person name="Sodergren E."/>
            <person name="Davis P."/>
            <person name="Kerhornou A."/>
            <person name="Nie X."/>
            <person name="Hall N."/>
            <person name="Anjard C."/>
            <person name="Hemphill L."/>
            <person name="Bason N."/>
            <person name="Farbrother P."/>
            <person name="Desany B."/>
            <person name="Just E."/>
            <person name="Morio T."/>
            <person name="Rost R."/>
            <person name="Churcher C."/>
            <person name="Cooper J."/>
            <person name="Haydock S."/>
            <person name="van Driessche N."/>
            <person name="Cronin A."/>
            <person name="Goodhead I."/>
            <person name="Muzny D."/>
            <person name="Mourier T."/>
            <person name="Pain A."/>
            <person name="Lu M."/>
            <person name="Harper D."/>
            <person name="Lindsay R."/>
            <person name="Hauser H."/>
            <person name="James K."/>
            <person name="Quiles M."/>
            <person name="Madan Babu M."/>
            <person name="Saito T."/>
            <person name="Buchrieser C."/>
            <person name="Wardroper A."/>
            <person name="Felder M."/>
            <person name="Thangavelu M."/>
            <person name="Johnson D."/>
            <person name="Knights A."/>
            <person name="Loulseged H."/>
            <person name="Mungall K."/>
            <person name="Oliver K."/>
            <person name="Price C."/>
            <person name="Quail M.A."/>
            <person name="Urushihara H."/>
            <person name="Hernandez J."/>
            <person name="Rabbinowitsch E."/>
            <person name="Steffen D."/>
            <person name="Sanders M."/>
            <person name="Ma J."/>
            <person name="Kohara Y."/>
            <person name="Sharp S."/>
            <person name="Simmonds M."/>
            <person name="Spiegler S."/>
            <person name="Tivey A."/>
            <person name="Sugano S."/>
            <person name="White B."/>
            <person name="Walker D."/>
            <person name="Woodward J."/>
            <person name="Winckler T."/>
            <person name="Tanaka Y."/>
            <person name="Shaulsky G."/>
            <person name="Schleicher M."/>
            <person name="Weinstock G."/>
            <person name="Rosenthal A."/>
            <person name="Cox E.C."/>
            <person name="Chisholm R.L."/>
            <person name="Gibbs R."/>
            <person name="Loomis W.F."/>
            <person name="Platzer M."/>
            <person name="Kay R.R."/>
            <person name="Williams J."/>
            <person name="Dear P.H."/>
            <person name="Noegel A.A."/>
            <person name="Barrell B."/>
            <person name="Kuspa A."/>
        </authorList>
    </citation>
    <scope>NUCLEOTIDE SEQUENCE [LARGE SCALE GENOMIC DNA]</scope>
    <source>
        <strain evidence="1 2">AX4</strain>
    </source>
</reference>
<dbReference type="KEGG" id="ddi:DDB_G0293334"/>
<proteinExistence type="predicted"/>
<dbReference type="InParanoid" id="Q54BY4"/>
<dbReference type="PhylomeDB" id="Q54BY4"/>
<gene>
    <name evidence="1" type="ORF">DDB_G0293334</name>
</gene>
<dbReference type="GeneID" id="8629166"/>
<dbReference type="AlphaFoldDB" id="Q54BY4"/>
<comment type="caution">
    <text evidence="1">The sequence shown here is derived from an EMBL/GenBank/DDBJ whole genome shotgun (WGS) entry which is preliminary data.</text>
</comment>
<dbReference type="eggNOG" id="ENOG502RH8K">
    <property type="taxonomic scope" value="Eukaryota"/>
</dbReference>
<dbReference type="Proteomes" id="UP000002195">
    <property type="component" value="Unassembled WGS sequence"/>
</dbReference>
<sequence>MNKNNNIEIKLNYIVFIDIQPYLLYNETFKRILEISLLNKSIFKSTQQIITHQQQLIKFYPSINSIFKYINCFADINFNYDENEFEDSENEDNCKENHYNNVNVDGQNNDDDDDNENYKYKLIQYKDIENLYCKSKDENCLCGIKKFLIENLGSNNKLKHVTLVNGIFAKSLALDPSCNGFFKFNKLILNWDRKEFPWSIPYENEDYANIKLESDFEYSFDYLNRYKPKEIKINTVKGKMKLHITKLNNILKCDSIEKIQFTQHDTPSSFLQHIVSYKSIVPPPPSPPLIKSLTIRLCINDTVYWEDFKNNKNYCSSEIVGKIFKDCQFQSNTTLKELILLETLKYSEIKKNPTYLLESLIGNKSLTTLGLQVFKLWDECFEWKSRELLIPRELKHSLDEVSKYSKTLSPLLKIPTITTLHCDFNSLLSFLQHCNENSNIKTLIVTKGPYEDKTNSNRYSPTLTNDELEFISNFFKQNKSLQVFGLRKIYFDQLLTIFNNSFSKLIIKFI</sequence>
<keyword evidence="2" id="KW-1185">Reference proteome</keyword>
<protein>
    <submittedName>
        <fullName evidence="1">Uncharacterized protein</fullName>
    </submittedName>
</protein>
<name>Q54BY4_DICDI</name>
<evidence type="ECO:0000313" key="1">
    <source>
        <dbReference type="EMBL" id="EAL60791.1"/>
    </source>
</evidence>
<dbReference type="EMBL" id="AAFI02000201">
    <property type="protein sequence ID" value="EAL60791.1"/>
    <property type="molecule type" value="Genomic_DNA"/>
</dbReference>
<accession>Q54BY4</accession>
<evidence type="ECO:0000313" key="2">
    <source>
        <dbReference type="Proteomes" id="UP000002195"/>
    </source>
</evidence>
<dbReference type="PaxDb" id="44689-DDB0191885"/>
<dbReference type="dictyBase" id="DDB_G0293334"/>